<reference evidence="1" key="1">
    <citation type="submission" date="2020-08" db="EMBL/GenBank/DDBJ databases">
        <title>Genome public.</title>
        <authorList>
            <person name="Liu C."/>
            <person name="Sun Q."/>
        </authorList>
    </citation>
    <scope>NUCLEOTIDE SEQUENCE</scope>
    <source>
        <strain evidence="1">NSJ-28</strain>
    </source>
</reference>
<proteinExistence type="predicted"/>
<dbReference type="Proteomes" id="UP000606499">
    <property type="component" value="Unassembled WGS sequence"/>
</dbReference>
<protein>
    <submittedName>
        <fullName evidence="1">Uncharacterized protein</fullName>
    </submittedName>
</protein>
<organism evidence="1 2">
    <name type="scientific">Agathobaculum faecis</name>
    <dbReference type="NCBI Taxonomy" id="2763013"/>
    <lineage>
        <taxon>Bacteria</taxon>
        <taxon>Bacillati</taxon>
        <taxon>Bacillota</taxon>
        <taxon>Clostridia</taxon>
        <taxon>Eubacteriales</taxon>
        <taxon>Butyricicoccaceae</taxon>
        <taxon>Agathobaculum</taxon>
    </lineage>
</organism>
<dbReference type="AlphaFoldDB" id="A0A923RZX3"/>
<evidence type="ECO:0000313" key="1">
    <source>
        <dbReference type="EMBL" id="MBC5726705.1"/>
    </source>
</evidence>
<sequence>MKNKKLILIPATVAERICPLRPEDRLLCAVGQFEPRRMNMWYPVRSCFLTAQSIDEANAVFKRLRKTVLHSAQAMRRFCAANPEAQRHDFWCPTYDFAYAGAVNGYRLRCMVNHGDFNYFFVVYRNGRTINESEAA</sequence>
<keyword evidence="2" id="KW-1185">Reference proteome</keyword>
<accession>A0A923RZX3</accession>
<dbReference type="EMBL" id="JACOPL010000025">
    <property type="protein sequence ID" value="MBC5726705.1"/>
    <property type="molecule type" value="Genomic_DNA"/>
</dbReference>
<gene>
    <name evidence="1" type="ORF">H8S45_14740</name>
</gene>
<dbReference type="RefSeq" id="WP_147574445.1">
    <property type="nucleotide sequence ID" value="NZ_JACOPL010000025.1"/>
</dbReference>
<comment type="caution">
    <text evidence="1">The sequence shown here is derived from an EMBL/GenBank/DDBJ whole genome shotgun (WGS) entry which is preliminary data.</text>
</comment>
<name>A0A923RZX3_9FIRM</name>
<evidence type="ECO:0000313" key="2">
    <source>
        <dbReference type="Proteomes" id="UP000606499"/>
    </source>
</evidence>